<dbReference type="CDD" id="cd02659">
    <property type="entry name" value="peptidase_C19C"/>
    <property type="match status" value="1"/>
</dbReference>
<feature type="compositionally biased region" description="Low complexity" evidence="1">
    <location>
        <begin position="145"/>
        <end position="154"/>
    </location>
</feature>
<name>A0AAE0IXS6_9PEZI</name>
<dbReference type="Gene3D" id="3.90.70.10">
    <property type="entry name" value="Cysteine proteinases"/>
    <property type="match status" value="1"/>
</dbReference>
<dbReference type="Proteomes" id="UP001286456">
    <property type="component" value="Unassembled WGS sequence"/>
</dbReference>
<feature type="compositionally biased region" description="Basic and acidic residues" evidence="1">
    <location>
        <begin position="49"/>
        <end position="58"/>
    </location>
</feature>
<dbReference type="PROSITE" id="PS00973">
    <property type="entry name" value="USP_2"/>
    <property type="match status" value="1"/>
</dbReference>
<dbReference type="PANTHER" id="PTHR24006:SF827">
    <property type="entry name" value="UBIQUITIN CARBOXYL-TERMINAL HYDROLASE 34"/>
    <property type="match status" value="1"/>
</dbReference>
<feature type="compositionally biased region" description="Low complexity" evidence="1">
    <location>
        <begin position="100"/>
        <end position="121"/>
    </location>
</feature>
<sequence>MAQASKADESRERAVSSEPCSTRPNPFDDSDISSRKRRRTSLSGASRSRSVDTVKSDQESSTAAGADDEDADEDAGDLAVEAASESESAMKIDTDPAIPTTPEQQEQSIQSQPPSGPRSSRVTINVRTPSRALEAVPSSPPSPTGPTATAPATPVDDVKTSVEDPEVDMSREDNTADTPVSSASSASNGSSSPAVEIISLEPDDDIDFEISQPEVTILGGLPRSLMSDPSATFPFHEHPESYADTALRIATYLPNHTDIGRNLAEWLESYLRFLKGLPHSMIAKSYHANREVLSSVPDIILLLGSRKTRYSQDLSIREEVIDFCKAFARLTAFFIEFDVKSLRLGRSSDPSQLPELAAAAYVQALCGITRKEEVIYQQGPNGDESYGLMVADILDSFQSFHPNQGGSLAYVKQLAQIESELVTQFPRLTDNLGLLCVLASAVVNFSFSRLRTAASNQQAAVAASGNISRGYALFTIVSAALSDIVEKHVNHLSFDGASNLLSSLTDIYVASLSTDHIVPVDLLAEHYQSHPSIAPGLVPEAMAYYWKFTVLRKLIVSSQMQLRVMAATTMCTDLVSFYRRFNEPENESNTAFLQYMAEFLIQAGLVAYILGPTCHPEITTESSNIIGFLVVSGTYTTKHTDLAWQTITSTQDPRVSDALLRTMSRIANLFPYDALVYICEKLNGVPVEAFGAAMRELCDTVLKLVPKPAFERALSDPAPFDLCIRLIRQSSRSGPDSAFAYPDLHMFAAQKLRELLNYPYTPEGRQRIYFDCLNDIAARTTSTIGSLWVLYMMTRQNFVRELRVLTSAHDFTRLLIEELEAAIPAAARTKFPAVISGEENNPRREFIEGILLHDPSRITKNLGEKLWHLLVGAGSACQEDRNVAWQVLNSAMKRNHGANPFLSTCFSEYLPLLAPEYFCPGALDFVLEGILPLVNDTSSIVLDDDETKDDGGIEQLWRMALCAPEGTVEYQAITALVNDVYINSRSILSFSHYRARKVHLNLVNRCLRQLSSAAARLREFRDGSADGEDTRMEAAATEPQLQELKLLFIRSLSILREFHRLHQAKSHFSAPDLRSIILDSPKDVEGDSAELKYQSFDGDIQTDVRPLNIGKQNTAASLLASLREATGFNNYRIYYKGRPFVPQESQICKSLEDLQIQNGVLLVKRESDIPASPKARVRQGATSVEIEILGHFDELWEYLSMEEKLAQEIYNFLIKLPADENILKAIDNPSTSHRDIFPLGQPFKSLYAVHALREYVASQQRNTSRIPAQQGATEIPAHSNETALTKAMSIVVSAICDTEVIAQCPSRKLQLELSSSLVDCLLSLLTDPLLPTSADQFLDARLSGRLLGILSAARLTNGSEGAAKHIIFTLRTILESCSLSTAFMTAFCIDPRVPGLLKELMLNDERPPIRKSTATLILDKIGHNMIDPDATTAKFRYFFWPVVSSFVRSAITKAFTSAELLDLCLTMFRVLRISRSSILDVQKLHGEWSSLLLAYTTSEEVTQPDMIDHVANGLIRLLHAILCGQDTSARREIRPPRGITRKIFWKFLYPSIEAVANSDSSRPILNTQGRTMLIEIAFSLIEDDTDEFNNLLEDLDELVPVYLEGEDLYAYDLTHQFERSKAIRASCGYVGLRNLSNTCYLNSLFTQLFMNTDFRQFMLNAEVKDRSHNQNLLFQTQKLFGLMQGTIRRFVNPEECVNSIKTYEDTQIDIHNQMDVDEFYNLLFDRWEGQLLTNEEKRQFRSFYGGQLIQQIASKECKHISERLEPFSAIQCDIKGKTSLQESLEAYVGGEIMEGDNKYKCSDCDRHVDAVKRTCLKDIPDNLIFHLKRFEFNLRTLQRSKINDFFSFPSKIDMRPYTVDHLTESAESKPAEDIFELVGVLVHSGTAESGHYYSYIRERPTNSDSQVWVEFNDDMVTTWDPAQLEFSCFGGQEPRPPYGSDNVYDKNFSAYMLFYQRSTSLAREQQLLRQPGRSSPLRVELSRDMANFIAAENSWLLRRHCLYDPFQIQFVQMALCHMKVINQGGCTEDHTMENLAITMALSHLDQVASRTKDVPDFHHLLKRLSLMCQSCVRCSLAVFEYLYRYGEALRMLVQKNPDADVRQGTVHLVIQVLQIIKLQAPLQYGIPLSEIDRRYEAEEDDIEPNTPIMEKVMRLFRLLWEGFHLNLRSWSEVFEFMLMWVKMGRFERVTFLESPFLKHLLQIIYADQNLELPPQFSRMSIAVSRRMATRPPSYETIIALLDLLISHGRFVFTERDELWGADSPDTRFEFDPDNDEEFVYTKQEAKILHLDWNRGLGANIFVDKLITINQNPNASCSIITNLMRQSFQLEDKILRTLKLGISGHINHQMNPPYLRVAALVFCRSASRAAHINSLIAHVCQQCMCLQNADGQAFFDFQRDVFDSRRKNTGENPEDVMLIGLDNLPEWVPGLLGYDTSITEQVEVFLQDKLFQFGSPPVHDGTEQGRKRADKMVETARTLGIRCLVYLGDNYVSRRDQVHTRLVSAFERVIKECSKYFNLKEPAEDEGARDFIRLNHNVFEPLRKLAVEDVDEDASGMLYSDSSSNASSVTAG</sequence>
<evidence type="ECO:0000313" key="4">
    <source>
        <dbReference type="Proteomes" id="UP001286456"/>
    </source>
</evidence>
<gene>
    <name evidence="3" type="ORF">B0T19DRAFT_354656</name>
</gene>
<dbReference type="SUPFAM" id="SSF54001">
    <property type="entry name" value="Cysteine proteinases"/>
    <property type="match status" value="1"/>
</dbReference>
<reference evidence="3" key="2">
    <citation type="submission" date="2023-06" db="EMBL/GenBank/DDBJ databases">
        <authorList>
            <consortium name="Lawrence Berkeley National Laboratory"/>
            <person name="Haridas S."/>
            <person name="Hensen N."/>
            <person name="Bonometti L."/>
            <person name="Westerberg I."/>
            <person name="Brannstrom I.O."/>
            <person name="Guillou S."/>
            <person name="Cros-Aarteil S."/>
            <person name="Calhoun S."/>
            <person name="Kuo A."/>
            <person name="Mondo S."/>
            <person name="Pangilinan J."/>
            <person name="Riley R."/>
            <person name="Labutti K."/>
            <person name="Andreopoulos B."/>
            <person name="Lipzen A."/>
            <person name="Chen C."/>
            <person name="Yanf M."/>
            <person name="Daum C."/>
            <person name="Ng V."/>
            <person name="Clum A."/>
            <person name="Steindorff A."/>
            <person name="Ohm R."/>
            <person name="Martin F."/>
            <person name="Silar P."/>
            <person name="Natvig D."/>
            <person name="Lalanne C."/>
            <person name="Gautier V."/>
            <person name="Ament-Velasquez S.L."/>
            <person name="Kruys A."/>
            <person name="Hutchinson M.I."/>
            <person name="Powell A.J."/>
            <person name="Barry K."/>
            <person name="Miller A.N."/>
            <person name="Grigoriev I.V."/>
            <person name="Debuchy R."/>
            <person name="Gladieux P."/>
            <person name="Thoren M.H."/>
            <person name="Johannesson H."/>
        </authorList>
    </citation>
    <scope>NUCLEOTIDE SEQUENCE</scope>
    <source>
        <strain evidence="3">SMH4131-1</strain>
    </source>
</reference>
<dbReference type="InterPro" id="IPR001394">
    <property type="entry name" value="Peptidase_C19_UCH"/>
</dbReference>
<feature type="compositionally biased region" description="Acidic residues" evidence="1">
    <location>
        <begin position="66"/>
        <end position="76"/>
    </location>
</feature>
<dbReference type="Pfam" id="PF12030">
    <property type="entry name" value="DUF3517"/>
    <property type="match status" value="1"/>
</dbReference>
<feature type="compositionally biased region" description="Low complexity" evidence="1">
    <location>
        <begin position="77"/>
        <end position="87"/>
    </location>
</feature>
<dbReference type="Pfam" id="PF00443">
    <property type="entry name" value="UCH"/>
    <property type="match status" value="1"/>
</dbReference>
<protein>
    <recommendedName>
        <fullName evidence="2">USP domain-containing protein</fullName>
    </recommendedName>
</protein>
<feature type="domain" description="USP" evidence="2">
    <location>
        <begin position="1630"/>
        <end position="1958"/>
    </location>
</feature>
<dbReference type="EMBL" id="JAUEPO010000002">
    <property type="protein sequence ID" value="KAK3333232.1"/>
    <property type="molecule type" value="Genomic_DNA"/>
</dbReference>
<evidence type="ECO:0000259" key="2">
    <source>
        <dbReference type="PROSITE" id="PS50235"/>
    </source>
</evidence>
<feature type="compositionally biased region" description="Low complexity" evidence="1">
    <location>
        <begin position="181"/>
        <end position="193"/>
    </location>
</feature>
<dbReference type="InterPro" id="IPR018200">
    <property type="entry name" value="USP_CS"/>
</dbReference>
<dbReference type="InterPro" id="IPR050164">
    <property type="entry name" value="Peptidase_C19"/>
</dbReference>
<dbReference type="GO" id="GO:0005829">
    <property type="term" value="C:cytosol"/>
    <property type="evidence" value="ECO:0007669"/>
    <property type="project" value="TreeGrafter"/>
</dbReference>
<reference evidence="3" key="1">
    <citation type="journal article" date="2023" name="Mol. Phylogenet. Evol.">
        <title>Genome-scale phylogeny and comparative genomics of the fungal order Sordariales.</title>
        <authorList>
            <person name="Hensen N."/>
            <person name="Bonometti L."/>
            <person name="Westerberg I."/>
            <person name="Brannstrom I.O."/>
            <person name="Guillou S."/>
            <person name="Cros-Aarteil S."/>
            <person name="Calhoun S."/>
            <person name="Haridas S."/>
            <person name="Kuo A."/>
            <person name="Mondo S."/>
            <person name="Pangilinan J."/>
            <person name="Riley R."/>
            <person name="LaButti K."/>
            <person name="Andreopoulos B."/>
            <person name="Lipzen A."/>
            <person name="Chen C."/>
            <person name="Yan M."/>
            <person name="Daum C."/>
            <person name="Ng V."/>
            <person name="Clum A."/>
            <person name="Steindorff A."/>
            <person name="Ohm R.A."/>
            <person name="Martin F."/>
            <person name="Silar P."/>
            <person name="Natvig D.O."/>
            <person name="Lalanne C."/>
            <person name="Gautier V."/>
            <person name="Ament-Velasquez S.L."/>
            <person name="Kruys A."/>
            <person name="Hutchinson M.I."/>
            <person name="Powell A.J."/>
            <person name="Barry K."/>
            <person name="Miller A.N."/>
            <person name="Grigoriev I.V."/>
            <person name="Debuchy R."/>
            <person name="Gladieux P."/>
            <person name="Hiltunen Thoren M."/>
            <person name="Johannesson H."/>
        </authorList>
    </citation>
    <scope>NUCLEOTIDE SEQUENCE</scope>
    <source>
        <strain evidence="3">SMH4131-1</strain>
    </source>
</reference>
<dbReference type="GO" id="GO:0004843">
    <property type="term" value="F:cysteine-type deubiquitinase activity"/>
    <property type="evidence" value="ECO:0007669"/>
    <property type="project" value="InterPro"/>
</dbReference>
<feature type="compositionally biased region" description="Basic and acidic residues" evidence="1">
    <location>
        <begin position="156"/>
        <end position="174"/>
    </location>
</feature>
<accession>A0AAE0IXS6</accession>
<comment type="caution">
    <text evidence="3">The sequence shown here is derived from an EMBL/GenBank/DDBJ whole genome shotgun (WGS) entry which is preliminary data.</text>
</comment>
<dbReference type="InterPro" id="IPR038765">
    <property type="entry name" value="Papain-like_cys_pep_sf"/>
</dbReference>
<dbReference type="InterPro" id="IPR021905">
    <property type="entry name" value="DUF3517"/>
</dbReference>
<dbReference type="InterPro" id="IPR028889">
    <property type="entry name" value="USP"/>
</dbReference>
<dbReference type="GO" id="GO:0005634">
    <property type="term" value="C:nucleus"/>
    <property type="evidence" value="ECO:0007669"/>
    <property type="project" value="TreeGrafter"/>
</dbReference>
<dbReference type="PANTHER" id="PTHR24006">
    <property type="entry name" value="UBIQUITIN CARBOXYL-TERMINAL HYDROLASE"/>
    <property type="match status" value="1"/>
</dbReference>
<dbReference type="PROSITE" id="PS50235">
    <property type="entry name" value="USP_3"/>
    <property type="match status" value="1"/>
</dbReference>
<feature type="compositionally biased region" description="Basic and acidic residues" evidence="1">
    <location>
        <begin position="1"/>
        <end position="15"/>
    </location>
</feature>
<dbReference type="FunFam" id="3.90.70.10:FF:000136">
    <property type="entry name" value="Ubiquitin C-terminal hydrolase, putative"/>
    <property type="match status" value="1"/>
</dbReference>
<evidence type="ECO:0000256" key="1">
    <source>
        <dbReference type="SAM" id="MobiDB-lite"/>
    </source>
</evidence>
<evidence type="ECO:0000313" key="3">
    <source>
        <dbReference type="EMBL" id="KAK3333232.1"/>
    </source>
</evidence>
<feature type="region of interest" description="Disordered" evidence="1">
    <location>
        <begin position="1"/>
        <end position="193"/>
    </location>
</feature>
<keyword evidence="4" id="KW-1185">Reference proteome</keyword>
<dbReference type="GO" id="GO:0016579">
    <property type="term" value="P:protein deubiquitination"/>
    <property type="evidence" value="ECO:0007669"/>
    <property type="project" value="InterPro"/>
</dbReference>
<organism evidence="3 4">
    <name type="scientific">Cercophora scortea</name>
    <dbReference type="NCBI Taxonomy" id="314031"/>
    <lineage>
        <taxon>Eukaryota</taxon>
        <taxon>Fungi</taxon>
        <taxon>Dikarya</taxon>
        <taxon>Ascomycota</taxon>
        <taxon>Pezizomycotina</taxon>
        <taxon>Sordariomycetes</taxon>
        <taxon>Sordariomycetidae</taxon>
        <taxon>Sordariales</taxon>
        <taxon>Lasiosphaeriaceae</taxon>
        <taxon>Cercophora</taxon>
    </lineage>
</organism>
<proteinExistence type="predicted"/>